<name>A0AA35KMQ9_9SAUR</name>
<protein>
    <submittedName>
        <fullName evidence="2">Uncharacterized protein</fullName>
    </submittedName>
</protein>
<feature type="region of interest" description="Disordered" evidence="1">
    <location>
        <begin position="36"/>
        <end position="72"/>
    </location>
</feature>
<sequence length="133" mass="14781">MLYFACPGSPPPTPVLVLQDRENACYKSKNTNFSVSPFPSNKRNPGVLDGCQPANPTRPPPKMKREASQGQDLPVRLRLSGSSVRGEAWMLLQPCALAPDDAQSKSWEIETYWRGRRRRILPAGCACQAERLV</sequence>
<keyword evidence="3" id="KW-1185">Reference proteome</keyword>
<dbReference type="AlphaFoldDB" id="A0AA35KMQ9"/>
<reference evidence="2" key="1">
    <citation type="submission" date="2022-12" db="EMBL/GenBank/DDBJ databases">
        <authorList>
            <person name="Alioto T."/>
            <person name="Alioto T."/>
            <person name="Gomez Garrido J."/>
        </authorList>
    </citation>
    <scope>NUCLEOTIDE SEQUENCE</scope>
</reference>
<gene>
    <name evidence="2" type="ORF">PODLI_1B040459</name>
</gene>
<organism evidence="2 3">
    <name type="scientific">Podarcis lilfordi</name>
    <name type="common">Lilford's wall lizard</name>
    <dbReference type="NCBI Taxonomy" id="74358"/>
    <lineage>
        <taxon>Eukaryota</taxon>
        <taxon>Metazoa</taxon>
        <taxon>Chordata</taxon>
        <taxon>Craniata</taxon>
        <taxon>Vertebrata</taxon>
        <taxon>Euteleostomi</taxon>
        <taxon>Lepidosauria</taxon>
        <taxon>Squamata</taxon>
        <taxon>Bifurcata</taxon>
        <taxon>Unidentata</taxon>
        <taxon>Episquamata</taxon>
        <taxon>Laterata</taxon>
        <taxon>Lacertibaenia</taxon>
        <taxon>Lacertidae</taxon>
        <taxon>Podarcis</taxon>
    </lineage>
</organism>
<evidence type="ECO:0000313" key="2">
    <source>
        <dbReference type="EMBL" id="CAI5781055.1"/>
    </source>
</evidence>
<accession>A0AA35KMQ9</accession>
<evidence type="ECO:0000313" key="3">
    <source>
        <dbReference type="Proteomes" id="UP001178461"/>
    </source>
</evidence>
<evidence type="ECO:0000256" key="1">
    <source>
        <dbReference type="SAM" id="MobiDB-lite"/>
    </source>
</evidence>
<proteinExistence type="predicted"/>
<dbReference type="EMBL" id="OX395133">
    <property type="protein sequence ID" value="CAI5781055.1"/>
    <property type="molecule type" value="Genomic_DNA"/>
</dbReference>
<dbReference type="Proteomes" id="UP001178461">
    <property type="component" value="Chromosome 8"/>
</dbReference>